<keyword evidence="2" id="KW-1185">Reference proteome</keyword>
<evidence type="ECO:0000313" key="2">
    <source>
        <dbReference type="Proteomes" id="UP000002487"/>
    </source>
</evidence>
<dbReference type="EMBL" id="AE010299">
    <property type="protein sequence ID" value="AAM05291.1"/>
    <property type="molecule type" value="Genomic_DNA"/>
</dbReference>
<dbReference type="KEGG" id="mac:MA_1886"/>
<dbReference type="RefSeq" id="WP_011021886.1">
    <property type="nucleotide sequence ID" value="NC_003552.1"/>
</dbReference>
<evidence type="ECO:0000313" key="1">
    <source>
        <dbReference type="EMBL" id="AAM05291.1"/>
    </source>
</evidence>
<protein>
    <submittedName>
        <fullName evidence="1">Uncharacterized protein</fullName>
    </submittedName>
</protein>
<reference evidence="1 2" key="1">
    <citation type="journal article" date="2002" name="Genome Res.">
        <title>The genome of Methanosarcina acetivorans reveals extensive metabolic and physiological diversity.</title>
        <authorList>
            <person name="Galagan J.E."/>
            <person name="Nusbaum C."/>
            <person name="Roy A."/>
            <person name="Endrizzi M.G."/>
            <person name="Macdonald P."/>
            <person name="FitzHugh W."/>
            <person name="Calvo S."/>
            <person name="Engels R."/>
            <person name="Smirnov S."/>
            <person name="Atnoor D."/>
            <person name="Brown A."/>
            <person name="Allen N."/>
            <person name="Naylor J."/>
            <person name="Stange-Thomann N."/>
            <person name="DeArellano K."/>
            <person name="Johnson R."/>
            <person name="Linton L."/>
            <person name="McEwan P."/>
            <person name="McKernan K."/>
            <person name="Talamas J."/>
            <person name="Tirrell A."/>
            <person name="Ye W."/>
            <person name="Zimmer A."/>
            <person name="Barber R.D."/>
            <person name="Cann I."/>
            <person name="Graham D.E."/>
            <person name="Grahame D.A."/>
            <person name="Guss A."/>
            <person name="Hedderich R."/>
            <person name="Ingram-Smith C."/>
            <person name="Kuettner C.H."/>
            <person name="Krzycki J.A."/>
            <person name="Leigh J.A."/>
            <person name="Li W."/>
            <person name="Liu J."/>
            <person name="Mukhopadhyay B."/>
            <person name="Reeve J.N."/>
            <person name="Smith K."/>
            <person name="Springer T.A."/>
            <person name="Umayam L.A."/>
            <person name="White O."/>
            <person name="White R.H."/>
            <person name="de Macario E.C."/>
            <person name="Ferry J.G."/>
            <person name="Jarrell K.F."/>
            <person name="Jing H."/>
            <person name="Macario A.J.L."/>
            <person name="Paulsen I."/>
            <person name="Pritchett M."/>
            <person name="Sowers K.R."/>
            <person name="Swanson R.V."/>
            <person name="Zinder S.H."/>
            <person name="Lander E."/>
            <person name="Metcalf W.W."/>
            <person name="Birren B."/>
        </authorList>
    </citation>
    <scope>NUCLEOTIDE SEQUENCE [LARGE SCALE GENOMIC DNA]</scope>
    <source>
        <strain evidence="2">ATCC 35395 / DSM 2834 / JCM 12185 / C2A</strain>
    </source>
</reference>
<dbReference type="GeneID" id="1473775"/>
<organism evidence="1 2">
    <name type="scientific">Methanosarcina acetivorans (strain ATCC 35395 / DSM 2834 / JCM 12185 / C2A)</name>
    <dbReference type="NCBI Taxonomy" id="188937"/>
    <lineage>
        <taxon>Archaea</taxon>
        <taxon>Methanobacteriati</taxon>
        <taxon>Methanobacteriota</taxon>
        <taxon>Stenosarchaea group</taxon>
        <taxon>Methanomicrobia</taxon>
        <taxon>Methanosarcinales</taxon>
        <taxon>Methanosarcinaceae</taxon>
        <taxon>Methanosarcina</taxon>
    </lineage>
</organism>
<dbReference type="Proteomes" id="UP000002487">
    <property type="component" value="Chromosome"/>
</dbReference>
<proteinExistence type="predicted"/>
<name>Q8TPM1_METAC</name>
<sequence>MNREFTDYLHNIGATGPIIDKAENAYKNCENICPEEIKGIFVSEYTEENGNRMYENLWFFSERYCMESKNFTQRDNIDITPYNKIIKRLFIEKKDYEFTEANAQSRAILHFVLHMGIDGTIKASGENCDHLLNIVKSYFIPNLLI</sequence>
<dbReference type="AlphaFoldDB" id="Q8TPM1"/>
<accession>Q8TPM1</accession>
<dbReference type="HOGENOM" id="CLU_1782493_0_0_2"/>
<dbReference type="InParanoid" id="Q8TPM1"/>
<gene>
    <name evidence="1" type="ordered locus">MA_1886</name>
</gene>
<dbReference type="EnsemblBacteria" id="AAM05291">
    <property type="protein sequence ID" value="AAM05291"/>
    <property type="gene ID" value="MA_1886"/>
</dbReference>